<comment type="caution">
    <text evidence="12">The sequence shown here is derived from an EMBL/GenBank/DDBJ whole genome shotgun (WGS) entry which is preliminary data.</text>
</comment>
<name>A0A2G9WU86_9HYPH</name>
<evidence type="ECO:0000256" key="9">
    <source>
        <dbReference type="ARBA" id="ARBA00022842"/>
    </source>
</evidence>
<keyword evidence="8 10" id="KW-0378">Hydrolase</keyword>
<comment type="subunit">
    <text evidence="3 10">Monomer.</text>
</comment>
<evidence type="ECO:0000256" key="10">
    <source>
        <dbReference type="HAMAP-Rule" id="MF_00042"/>
    </source>
</evidence>
<accession>A0A2G9WU86</accession>
<dbReference type="Pfam" id="PF00075">
    <property type="entry name" value="RNase_H"/>
    <property type="match status" value="1"/>
</dbReference>
<evidence type="ECO:0000256" key="8">
    <source>
        <dbReference type="ARBA" id="ARBA00022801"/>
    </source>
</evidence>
<dbReference type="InterPro" id="IPR022892">
    <property type="entry name" value="RNaseHI"/>
</dbReference>
<evidence type="ECO:0000256" key="6">
    <source>
        <dbReference type="ARBA" id="ARBA00022723"/>
    </source>
</evidence>
<keyword evidence="10" id="KW-0963">Cytoplasm</keyword>
<dbReference type="InterPro" id="IPR012337">
    <property type="entry name" value="RNaseH-like_sf"/>
</dbReference>
<dbReference type="GO" id="GO:0004523">
    <property type="term" value="F:RNA-DNA hybrid ribonuclease activity"/>
    <property type="evidence" value="ECO:0007669"/>
    <property type="project" value="UniProtKB-UniRule"/>
</dbReference>
<dbReference type="InterPro" id="IPR050092">
    <property type="entry name" value="RNase_H"/>
</dbReference>
<feature type="binding site" evidence="10">
    <location>
        <position position="35"/>
    </location>
    <ligand>
        <name>Mg(2+)</name>
        <dbReference type="ChEBI" id="CHEBI:18420"/>
        <label>2</label>
    </ligand>
</feature>
<gene>
    <name evidence="10" type="primary">rnhA</name>
    <name evidence="12" type="ORF">CJ014_16625</name>
</gene>
<dbReference type="CDD" id="cd09278">
    <property type="entry name" value="RNase_HI_prokaryote_like"/>
    <property type="match status" value="1"/>
</dbReference>
<keyword evidence="13" id="KW-1185">Reference proteome</keyword>
<dbReference type="Proteomes" id="UP000231070">
    <property type="component" value="Unassembled WGS sequence"/>
</dbReference>
<dbReference type="AlphaFoldDB" id="A0A2G9WU86"/>
<dbReference type="GO" id="GO:0043137">
    <property type="term" value="P:DNA replication, removal of RNA primer"/>
    <property type="evidence" value="ECO:0007669"/>
    <property type="project" value="TreeGrafter"/>
</dbReference>
<dbReference type="GO" id="GO:0005737">
    <property type="term" value="C:cytoplasm"/>
    <property type="evidence" value="ECO:0007669"/>
    <property type="project" value="UniProtKB-SubCell"/>
</dbReference>
<comment type="function">
    <text evidence="10">Endonuclease that specifically degrades the RNA of RNA-DNA hybrids.</text>
</comment>
<feature type="binding site" evidence="10">
    <location>
        <position position="164"/>
    </location>
    <ligand>
        <name>Mg(2+)</name>
        <dbReference type="ChEBI" id="CHEBI:18420"/>
        <label>2</label>
    </ligand>
</feature>
<dbReference type="GO" id="GO:0003676">
    <property type="term" value="F:nucleic acid binding"/>
    <property type="evidence" value="ECO:0007669"/>
    <property type="project" value="InterPro"/>
</dbReference>
<feature type="domain" description="RNase H type-1" evidence="11">
    <location>
        <begin position="26"/>
        <end position="172"/>
    </location>
</feature>
<organism evidence="12 13">
    <name type="scientific">Pleomorphomonas carboxyditropha</name>
    <dbReference type="NCBI Taxonomy" id="2023338"/>
    <lineage>
        <taxon>Bacteria</taxon>
        <taxon>Pseudomonadati</taxon>
        <taxon>Pseudomonadota</taxon>
        <taxon>Alphaproteobacteria</taxon>
        <taxon>Hyphomicrobiales</taxon>
        <taxon>Pleomorphomonadaceae</taxon>
        <taxon>Pleomorphomonas</taxon>
    </lineage>
</organism>
<reference evidence="12 13" key="1">
    <citation type="submission" date="2017-08" db="EMBL/GenBank/DDBJ databases">
        <title>Pleomorphomonas carboxidotrophicus sp. nov., a new mesophilic hydrogenogenic carboxidotroph.</title>
        <authorList>
            <person name="Esquivel-Elizondo S."/>
            <person name="Krajmalnik-Brown R."/>
            <person name="Maldonado J."/>
        </authorList>
    </citation>
    <scope>NUCLEOTIDE SEQUENCE [LARGE SCALE GENOMIC DNA]</scope>
    <source>
        <strain evidence="12 13">SVCO-16</strain>
    </source>
</reference>
<keyword evidence="6 10" id="KW-0479">Metal-binding</keyword>
<feature type="binding site" evidence="10">
    <location>
        <position position="35"/>
    </location>
    <ligand>
        <name>Mg(2+)</name>
        <dbReference type="ChEBI" id="CHEBI:18420"/>
        <label>1</label>
    </ligand>
</feature>
<dbReference type="EC" id="3.1.26.4" evidence="4 10"/>
<sequence length="180" mass="20025">MPNTNHYPAIDITADSLNDALHLLPEGAAVSVFTDGAAEPSNPGPAGSAFVIVHEGTEIATWSEHIGFTTNNIAELTPAIRALELLSERTDLTISIFSDSQYLVNGMNQWLRTWKATGWRNAARKPVKNRELWERLDELANRFPTLEWRWIKGHIGHRWNERADGLANAATWKTTKAAVA</sequence>
<evidence type="ECO:0000256" key="7">
    <source>
        <dbReference type="ARBA" id="ARBA00022759"/>
    </source>
</evidence>
<dbReference type="PANTHER" id="PTHR10642">
    <property type="entry name" value="RIBONUCLEASE H1"/>
    <property type="match status" value="1"/>
</dbReference>
<dbReference type="PANTHER" id="PTHR10642:SF26">
    <property type="entry name" value="RIBONUCLEASE H1"/>
    <property type="match status" value="1"/>
</dbReference>
<evidence type="ECO:0000256" key="2">
    <source>
        <dbReference type="ARBA" id="ARBA00005300"/>
    </source>
</evidence>
<dbReference type="SUPFAM" id="SSF53098">
    <property type="entry name" value="Ribonuclease H-like"/>
    <property type="match status" value="1"/>
</dbReference>
<evidence type="ECO:0000256" key="5">
    <source>
        <dbReference type="ARBA" id="ARBA00022722"/>
    </source>
</evidence>
<dbReference type="GO" id="GO:0000287">
    <property type="term" value="F:magnesium ion binding"/>
    <property type="evidence" value="ECO:0007669"/>
    <property type="project" value="UniProtKB-UniRule"/>
</dbReference>
<feature type="binding site" evidence="10">
    <location>
        <position position="75"/>
    </location>
    <ligand>
        <name>Mg(2+)</name>
        <dbReference type="ChEBI" id="CHEBI:18420"/>
        <label>1</label>
    </ligand>
</feature>
<dbReference type="InterPro" id="IPR036397">
    <property type="entry name" value="RNaseH_sf"/>
</dbReference>
<dbReference type="Gene3D" id="3.30.420.10">
    <property type="entry name" value="Ribonuclease H-like superfamily/Ribonuclease H"/>
    <property type="match status" value="1"/>
</dbReference>
<proteinExistence type="inferred from homology"/>
<evidence type="ECO:0000256" key="3">
    <source>
        <dbReference type="ARBA" id="ARBA00011245"/>
    </source>
</evidence>
<evidence type="ECO:0000259" key="11">
    <source>
        <dbReference type="PROSITE" id="PS50879"/>
    </source>
</evidence>
<evidence type="ECO:0000256" key="1">
    <source>
        <dbReference type="ARBA" id="ARBA00000077"/>
    </source>
</evidence>
<comment type="subcellular location">
    <subcellularLocation>
        <location evidence="10">Cytoplasm</location>
    </subcellularLocation>
</comment>
<evidence type="ECO:0000256" key="4">
    <source>
        <dbReference type="ARBA" id="ARBA00012180"/>
    </source>
</evidence>
<protein>
    <recommendedName>
        <fullName evidence="4 10">Ribonuclease H</fullName>
        <shortName evidence="10">RNase H</shortName>
        <ecNumber evidence="4 10">3.1.26.4</ecNumber>
    </recommendedName>
</protein>
<keyword evidence="7 10" id="KW-0255">Endonuclease</keyword>
<feature type="binding site" evidence="10">
    <location>
        <position position="99"/>
    </location>
    <ligand>
        <name>Mg(2+)</name>
        <dbReference type="ChEBI" id="CHEBI:18420"/>
        <label>1</label>
    </ligand>
</feature>
<dbReference type="EMBL" id="NQVN01000011">
    <property type="protein sequence ID" value="PIO98277.1"/>
    <property type="molecule type" value="Genomic_DNA"/>
</dbReference>
<dbReference type="HAMAP" id="MF_00042">
    <property type="entry name" value="RNase_H"/>
    <property type="match status" value="1"/>
</dbReference>
<dbReference type="OrthoDB" id="7845843at2"/>
<comment type="cofactor">
    <cofactor evidence="10">
        <name>Mg(2+)</name>
        <dbReference type="ChEBI" id="CHEBI:18420"/>
    </cofactor>
    <text evidence="10">Binds 1 Mg(2+) ion per subunit. May bind a second metal ion at a regulatory site, or after substrate binding.</text>
</comment>
<comment type="catalytic activity">
    <reaction evidence="1 10">
        <text>Endonucleolytic cleavage to 5'-phosphomonoester.</text>
        <dbReference type="EC" id="3.1.26.4"/>
    </reaction>
</comment>
<evidence type="ECO:0000313" key="13">
    <source>
        <dbReference type="Proteomes" id="UP000231070"/>
    </source>
</evidence>
<comment type="similarity">
    <text evidence="2 10">Belongs to the RNase H family.</text>
</comment>
<dbReference type="RefSeq" id="WP_100081609.1">
    <property type="nucleotide sequence ID" value="NZ_NQVN01000011.1"/>
</dbReference>
<keyword evidence="5 10" id="KW-0540">Nuclease</keyword>
<dbReference type="PROSITE" id="PS50879">
    <property type="entry name" value="RNASE_H_1"/>
    <property type="match status" value="1"/>
</dbReference>
<dbReference type="InterPro" id="IPR002156">
    <property type="entry name" value="RNaseH_domain"/>
</dbReference>
<keyword evidence="9 10" id="KW-0460">Magnesium</keyword>
<evidence type="ECO:0000313" key="12">
    <source>
        <dbReference type="EMBL" id="PIO98277.1"/>
    </source>
</evidence>